<dbReference type="EMBL" id="CADCTZ010001820">
    <property type="protein sequence ID" value="CAA9421490.1"/>
    <property type="molecule type" value="Genomic_DNA"/>
</dbReference>
<proteinExistence type="predicted"/>
<comment type="subcellular location">
    <subcellularLocation>
        <location evidence="1">Membrane</location>
        <topology evidence="1">Multi-pass membrane protein</topology>
    </subcellularLocation>
</comment>
<protein>
    <submittedName>
        <fullName evidence="6">Transmembrane component of energizing module of ECF transporters in Cyanobacteria</fullName>
    </submittedName>
</protein>
<feature type="transmembrane region" description="Helical" evidence="5">
    <location>
        <begin position="29"/>
        <end position="46"/>
    </location>
</feature>
<reference evidence="6" key="1">
    <citation type="submission" date="2020-02" db="EMBL/GenBank/DDBJ databases">
        <authorList>
            <person name="Meier V. D."/>
        </authorList>
    </citation>
    <scope>NUCLEOTIDE SEQUENCE</scope>
    <source>
        <strain evidence="6">AVDCRST_MAG84</strain>
    </source>
</reference>
<dbReference type="CDD" id="cd16914">
    <property type="entry name" value="EcfT"/>
    <property type="match status" value="1"/>
</dbReference>
<keyword evidence="2 5" id="KW-0812">Transmembrane</keyword>
<evidence type="ECO:0000256" key="2">
    <source>
        <dbReference type="ARBA" id="ARBA00022692"/>
    </source>
</evidence>
<evidence type="ECO:0000313" key="6">
    <source>
        <dbReference type="EMBL" id="CAA9421490.1"/>
    </source>
</evidence>
<dbReference type="PANTHER" id="PTHR33514:SF13">
    <property type="entry name" value="PROTEIN ABCI12, CHLOROPLASTIC"/>
    <property type="match status" value="1"/>
</dbReference>
<evidence type="ECO:0000256" key="1">
    <source>
        <dbReference type="ARBA" id="ARBA00004141"/>
    </source>
</evidence>
<name>A0A6J4PWB0_9CYAN</name>
<dbReference type="GO" id="GO:0005886">
    <property type="term" value="C:plasma membrane"/>
    <property type="evidence" value="ECO:0007669"/>
    <property type="project" value="UniProtKB-ARBA"/>
</dbReference>
<dbReference type="InterPro" id="IPR003339">
    <property type="entry name" value="ABC/ECF_trnsptr_transmembrane"/>
</dbReference>
<evidence type="ECO:0000256" key="4">
    <source>
        <dbReference type="ARBA" id="ARBA00023136"/>
    </source>
</evidence>
<gene>
    <name evidence="6" type="ORF">AVDCRST_MAG84-7200</name>
</gene>
<organism evidence="6">
    <name type="scientific">uncultured Microcoleus sp</name>
    <dbReference type="NCBI Taxonomy" id="259945"/>
    <lineage>
        <taxon>Bacteria</taxon>
        <taxon>Bacillati</taxon>
        <taxon>Cyanobacteriota</taxon>
        <taxon>Cyanophyceae</taxon>
        <taxon>Oscillatoriophycideae</taxon>
        <taxon>Oscillatoriales</taxon>
        <taxon>Microcoleaceae</taxon>
        <taxon>Microcoleus</taxon>
        <taxon>environmental samples</taxon>
    </lineage>
</organism>
<evidence type="ECO:0000256" key="3">
    <source>
        <dbReference type="ARBA" id="ARBA00022989"/>
    </source>
</evidence>
<sequence length="331" mass="37945">MDLLRSLPIGLYLEQPVTWLHRLDSRVKLAWLMTFLIAPILANPIWRLMLVGMLIVLTLTAAIPLRVWKQQMGMLLLFCLLVFGLSAIAPDGLSSEHQPRIPADELTFSQQPATLPPPPQPKPWYKPFNLGSNSPISNPKSQNPNQLPQPTNYRYVLLKQGPIKITRKSLDLAINVSTLFFTVIYSTNLYLLTTASEEITAAIENLMQPLRRLHWPVTEIALTLTLSLRFIPLVLEEIQNLVRSVRTRAINWKKLGFRSAAQVWLMIAERLLENLLLRAEQIASAMKVRGFTSPDRHRVEWHQLQLKIRDWIALGCLIVLWSARFVWGWDS</sequence>
<dbReference type="Pfam" id="PF02361">
    <property type="entry name" value="CbiQ"/>
    <property type="match status" value="1"/>
</dbReference>
<evidence type="ECO:0000256" key="5">
    <source>
        <dbReference type="SAM" id="Phobius"/>
    </source>
</evidence>
<feature type="transmembrane region" description="Helical" evidence="5">
    <location>
        <begin position="172"/>
        <end position="193"/>
    </location>
</feature>
<feature type="transmembrane region" description="Helical" evidence="5">
    <location>
        <begin position="74"/>
        <end position="93"/>
    </location>
</feature>
<feature type="transmembrane region" description="Helical" evidence="5">
    <location>
        <begin position="311"/>
        <end position="329"/>
    </location>
</feature>
<dbReference type="PANTHER" id="PTHR33514">
    <property type="entry name" value="PROTEIN ABCI12, CHLOROPLASTIC"/>
    <property type="match status" value="1"/>
</dbReference>
<dbReference type="AlphaFoldDB" id="A0A6J4PWB0"/>
<accession>A0A6J4PWB0</accession>
<keyword evidence="4 5" id="KW-0472">Membrane</keyword>
<keyword evidence="3 5" id="KW-1133">Transmembrane helix</keyword>